<evidence type="ECO:0000256" key="11">
    <source>
        <dbReference type="SAM" id="MobiDB-lite"/>
    </source>
</evidence>
<dbReference type="GO" id="GO:0071978">
    <property type="term" value="P:bacterial-type flagellum-dependent swarming motility"/>
    <property type="evidence" value="ECO:0007669"/>
    <property type="project" value="TreeGrafter"/>
</dbReference>
<sequence>MIPPTGSLVMADDNEEIEDDAEGEEAPKKNPLKLVLFIGLPVLILLLAGVGGFMMFAGGGDDEEQHADAGHGEDADGHGAADSHATDEVYYYDLREGDGTEETITTNIRSVTGRPVIVQLKISFESSRSDLGPILEEHYDPVMDQFIMFLRELREDDLYGSAGMHRVKLELLRRVNLAIEPDQIDAVWIQEFMIVD</sequence>
<dbReference type="KEGG" id="mmr:Mmar10_1945"/>
<proteinExistence type="inferred from homology"/>
<keyword evidence="6 10" id="KW-0812">Transmembrane</keyword>
<keyword evidence="5 10" id="KW-0145">Chemotaxis</keyword>
<comment type="function">
    <text evidence="1 10">Controls the rotational direction of flagella during chemotaxis.</text>
</comment>
<dbReference type="STRING" id="394221.Mmar10_1945"/>
<dbReference type="EMBL" id="CP000449">
    <property type="protein sequence ID" value="ABI66237.1"/>
    <property type="molecule type" value="Genomic_DNA"/>
</dbReference>
<dbReference type="PANTHER" id="PTHR35091:SF2">
    <property type="entry name" value="FLAGELLAR PROTEIN FLIL"/>
    <property type="match status" value="1"/>
</dbReference>
<dbReference type="GO" id="GO:0006935">
    <property type="term" value="P:chemotaxis"/>
    <property type="evidence" value="ECO:0007669"/>
    <property type="project" value="UniProtKB-KW"/>
</dbReference>
<dbReference type="GO" id="GO:0009425">
    <property type="term" value="C:bacterial-type flagellum basal body"/>
    <property type="evidence" value="ECO:0007669"/>
    <property type="project" value="InterPro"/>
</dbReference>
<dbReference type="PANTHER" id="PTHR35091">
    <property type="entry name" value="FLAGELLAR PROTEIN FLIL"/>
    <property type="match status" value="1"/>
</dbReference>
<gene>
    <name evidence="12" type="ordered locus">Mmar10_1945</name>
</gene>
<feature type="compositionally biased region" description="Acidic residues" evidence="11">
    <location>
        <begin position="12"/>
        <end position="24"/>
    </location>
</feature>
<evidence type="ECO:0000256" key="10">
    <source>
        <dbReference type="RuleBase" id="RU364125"/>
    </source>
</evidence>
<feature type="region of interest" description="Disordered" evidence="11">
    <location>
        <begin position="1"/>
        <end position="26"/>
    </location>
</feature>
<evidence type="ECO:0000313" key="13">
    <source>
        <dbReference type="Proteomes" id="UP000001964"/>
    </source>
</evidence>
<dbReference type="Proteomes" id="UP000001964">
    <property type="component" value="Chromosome"/>
</dbReference>
<evidence type="ECO:0000256" key="4">
    <source>
        <dbReference type="ARBA" id="ARBA00022475"/>
    </source>
</evidence>
<keyword evidence="7 10" id="KW-0283">Flagellar rotation</keyword>
<accession>Q0ANA0</accession>
<keyword evidence="12" id="KW-0282">Flagellum</keyword>
<keyword evidence="4" id="KW-1003">Cell membrane</keyword>
<evidence type="ECO:0000256" key="8">
    <source>
        <dbReference type="ARBA" id="ARBA00022989"/>
    </source>
</evidence>
<evidence type="ECO:0000256" key="9">
    <source>
        <dbReference type="ARBA" id="ARBA00023136"/>
    </source>
</evidence>
<dbReference type="Pfam" id="PF03748">
    <property type="entry name" value="FliL"/>
    <property type="match status" value="1"/>
</dbReference>
<feature type="transmembrane region" description="Helical" evidence="10">
    <location>
        <begin position="34"/>
        <end position="56"/>
    </location>
</feature>
<reference evidence="12 13" key="1">
    <citation type="submission" date="2006-08" db="EMBL/GenBank/DDBJ databases">
        <title>Complete sequence of Maricaulis maris MCS10.</title>
        <authorList>
            <consortium name="US DOE Joint Genome Institute"/>
            <person name="Copeland A."/>
            <person name="Lucas S."/>
            <person name="Lapidus A."/>
            <person name="Barry K."/>
            <person name="Detter J.C."/>
            <person name="Glavina del Rio T."/>
            <person name="Hammon N."/>
            <person name="Israni S."/>
            <person name="Dalin E."/>
            <person name="Tice H."/>
            <person name="Pitluck S."/>
            <person name="Saunders E."/>
            <person name="Brettin T."/>
            <person name="Bruce D."/>
            <person name="Han C."/>
            <person name="Tapia R."/>
            <person name="Gilna P."/>
            <person name="Schmutz J."/>
            <person name="Larimer F."/>
            <person name="Land M."/>
            <person name="Hauser L."/>
            <person name="Kyrpides N."/>
            <person name="Mikhailova N."/>
            <person name="Viollier P."/>
            <person name="Stephens C."/>
            <person name="Richardson P."/>
        </authorList>
    </citation>
    <scope>NUCLEOTIDE SEQUENCE [LARGE SCALE GENOMIC DNA]</scope>
    <source>
        <strain evidence="12 13">MCS10</strain>
    </source>
</reference>
<comment type="subcellular location">
    <subcellularLocation>
        <location evidence="10">Cell inner membrane</location>
    </subcellularLocation>
    <subcellularLocation>
        <location evidence="2">Cell membrane</location>
        <topology evidence="2">Single-pass membrane protein</topology>
    </subcellularLocation>
</comment>
<organism evidence="12 13">
    <name type="scientific">Maricaulis maris (strain MCS10)</name>
    <name type="common">Caulobacter maris</name>
    <dbReference type="NCBI Taxonomy" id="394221"/>
    <lineage>
        <taxon>Bacteria</taxon>
        <taxon>Pseudomonadati</taxon>
        <taxon>Pseudomonadota</taxon>
        <taxon>Alphaproteobacteria</taxon>
        <taxon>Maricaulales</taxon>
        <taxon>Maricaulaceae</taxon>
        <taxon>Maricaulis</taxon>
    </lineage>
</organism>
<keyword evidence="13" id="KW-1185">Reference proteome</keyword>
<evidence type="ECO:0000256" key="2">
    <source>
        <dbReference type="ARBA" id="ARBA00004162"/>
    </source>
</evidence>
<evidence type="ECO:0000256" key="5">
    <source>
        <dbReference type="ARBA" id="ARBA00022500"/>
    </source>
</evidence>
<protein>
    <recommendedName>
        <fullName evidence="10">Flagellar protein FliL</fullName>
    </recommendedName>
</protein>
<keyword evidence="12" id="KW-0969">Cilium</keyword>
<comment type="similarity">
    <text evidence="3 10">Belongs to the FliL family.</text>
</comment>
<keyword evidence="10" id="KW-0997">Cell inner membrane</keyword>
<dbReference type="HOGENOM" id="CLU_099018_2_1_5"/>
<evidence type="ECO:0000256" key="1">
    <source>
        <dbReference type="ARBA" id="ARBA00002254"/>
    </source>
</evidence>
<dbReference type="InterPro" id="IPR005503">
    <property type="entry name" value="FliL"/>
</dbReference>
<dbReference type="GO" id="GO:0005886">
    <property type="term" value="C:plasma membrane"/>
    <property type="evidence" value="ECO:0007669"/>
    <property type="project" value="UniProtKB-SubCell"/>
</dbReference>
<keyword evidence="9 10" id="KW-0472">Membrane</keyword>
<dbReference type="eggNOG" id="COG1580">
    <property type="taxonomic scope" value="Bacteria"/>
</dbReference>
<evidence type="ECO:0000256" key="3">
    <source>
        <dbReference type="ARBA" id="ARBA00008281"/>
    </source>
</evidence>
<keyword evidence="12" id="KW-0966">Cell projection</keyword>
<evidence type="ECO:0000256" key="6">
    <source>
        <dbReference type="ARBA" id="ARBA00022692"/>
    </source>
</evidence>
<keyword evidence="8 10" id="KW-1133">Transmembrane helix</keyword>
<evidence type="ECO:0000313" key="12">
    <source>
        <dbReference type="EMBL" id="ABI66237.1"/>
    </source>
</evidence>
<dbReference type="OrthoDB" id="7304620at2"/>
<evidence type="ECO:0000256" key="7">
    <source>
        <dbReference type="ARBA" id="ARBA00022779"/>
    </source>
</evidence>
<dbReference type="AlphaFoldDB" id="Q0ANA0"/>
<name>Q0ANA0_MARMM</name>